<dbReference type="EMBL" id="LR796702">
    <property type="protein sequence ID" value="CAB4160663.1"/>
    <property type="molecule type" value="Genomic_DNA"/>
</dbReference>
<evidence type="ECO:0000313" key="1">
    <source>
        <dbReference type="EMBL" id="CAB4160663.1"/>
    </source>
</evidence>
<name>A0A6J5NP77_9CAUD</name>
<proteinExistence type="predicted"/>
<reference evidence="1" key="1">
    <citation type="submission" date="2020-04" db="EMBL/GenBank/DDBJ databases">
        <authorList>
            <person name="Chiriac C."/>
            <person name="Salcher M."/>
            <person name="Ghai R."/>
            <person name="Kavagutti S V."/>
        </authorList>
    </citation>
    <scope>NUCLEOTIDE SEQUENCE</scope>
</reference>
<protein>
    <submittedName>
        <fullName evidence="1">Uncharacterized protein</fullName>
    </submittedName>
</protein>
<gene>
    <name evidence="1" type="ORF">UFOVP773_9</name>
</gene>
<organism evidence="1">
    <name type="scientific">uncultured Caudovirales phage</name>
    <dbReference type="NCBI Taxonomy" id="2100421"/>
    <lineage>
        <taxon>Viruses</taxon>
        <taxon>Duplodnaviria</taxon>
        <taxon>Heunggongvirae</taxon>
        <taxon>Uroviricota</taxon>
        <taxon>Caudoviricetes</taxon>
        <taxon>Peduoviridae</taxon>
        <taxon>Maltschvirus</taxon>
        <taxon>Maltschvirus maltsch</taxon>
    </lineage>
</organism>
<sequence length="92" mass="9380">MASNYLNISATTQIKVGAGKLKGIMCSTASSTPTIAVYDSATAATGAVTILSEFVPGAHTMYALTGDDGGIYFSKGLYVVIGGTVGVTFIYE</sequence>
<accession>A0A6J5NP77</accession>